<proteinExistence type="predicted"/>
<evidence type="ECO:0000256" key="2">
    <source>
        <dbReference type="ARBA" id="ARBA00022803"/>
    </source>
</evidence>
<feature type="repeat" description="TPR" evidence="3">
    <location>
        <begin position="261"/>
        <end position="294"/>
    </location>
</feature>
<comment type="caution">
    <text evidence="5">The sequence shown here is derived from an EMBL/GenBank/DDBJ whole genome shotgun (WGS) entry which is preliminary data.</text>
</comment>
<evidence type="ECO:0000256" key="1">
    <source>
        <dbReference type="ARBA" id="ARBA00022737"/>
    </source>
</evidence>
<dbReference type="SUPFAM" id="SSF48452">
    <property type="entry name" value="TPR-like"/>
    <property type="match status" value="1"/>
</dbReference>
<keyword evidence="4" id="KW-0732">Signal</keyword>
<gene>
    <name evidence="5" type="ORF">DFQ05_0976</name>
</gene>
<dbReference type="EMBL" id="SMGI01000001">
    <property type="protein sequence ID" value="TCK69455.1"/>
    <property type="molecule type" value="Genomic_DNA"/>
</dbReference>
<dbReference type="Pfam" id="PF13181">
    <property type="entry name" value="TPR_8"/>
    <property type="match status" value="1"/>
</dbReference>
<evidence type="ECO:0000313" key="6">
    <source>
        <dbReference type="Proteomes" id="UP000295714"/>
    </source>
</evidence>
<reference evidence="5 6" key="1">
    <citation type="journal article" date="2015" name="Stand. Genomic Sci.">
        <title>Genomic Encyclopedia of Bacterial and Archaeal Type Strains, Phase III: the genomes of soil and plant-associated and newly described type strains.</title>
        <authorList>
            <person name="Whitman W.B."/>
            <person name="Woyke T."/>
            <person name="Klenk H.P."/>
            <person name="Zhou Y."/>
            <person name="Lilburn T.G."/>
            <person name="Beck B.J."/>
            <person name="De Vos P."/>
            <person name="Vandamme P."/>
            <person name="Eisen J.A."/>
            <person name="Garrity G."/>
            <person name="Hugenholtz P."/>
            <person name="Kyrpides N.C."/>
        </authorList>
    </citation>
    <scope>NUCLEOTIDE SEQUENCE [LARGE SCALE GENOMIC DNA]</scope>
    <source>
        <strain evidence="5 6">CECT 8445</strain>
    </source>
</reference>
<evidence type="ECO:0000313" key="5">
    <source>
        <dbReference type="EMBL" id="TCK69455.1"/>
    </source>
</evidence>
<keyword evidence="1" id="KW-0677">Repeat</keyword>
<dbReference type="AlphaFoldDB" id="A0A4R1KW78"/>
<feature type="chain" id="PRO_5020560067" evidence="4">
    <location>
        <begin position="20"/>
        <end position="427"/>
    </location>
</feature>
<dbReference type="Gene3D" id="1.25.40.10">
    <property type="entry name" value="Tetratricopeptide repeat domain"/>
    <property type="match status" value="2"/>
</dbReference>
<keyword evidence="6" id="KW-1185">Reference proteome</keyword>
<keyword evidence="2 3" id="KW-0802">TPR repeat</keyword>
<dbReference type="RefSeq" id="WP_132704090.1">
    <property type="nucleotide sequence ID" value="NZ_SMGI01000001.1"/>
</dbReference>
<dbReference type="InterPro" id="IPR019734">
    <property type="entry name" value="TPR_rpt"/>
</dbReference>
<dbReference type="OrthoDB" id="1149028at2"/>
<dbReference type="PANTHER" id="PTHR44186:SF1">
    <property type="entry name" value="BARDET-BIEDL SYNDROME 4 PROTEIN"/>
    <property type="match status" value="1"/>
</dbReference>
<sequence>MKKIITLICALVISTMSFAQKNEIKAIEKALKNNDFATAKANVQSAESLLSNMDDKMKSKFYFIKAESFYANGNASDSDLDKAIEALEILKEHEKQIGKLKYTDEANEIKSRMLESVLKKADEALQNKDYLKASKKFSRAYNLSPQDTSYLYYAASTAVSAKAYDTSLGFYVKLRDLGYTGIKMNYYATNVDTGKEEVFSTEKARDFSVQAKLHQNPRDEMSDSKASEIAKNIALIYVSQDENEKALDAIEYAKKNLKNDYNLVLAEGNIYLKLDNKEKAFELFKKALAMEPNNASLNFNVGVLSMNSGAYEDASNAFKNALRIKPDYSDAALNLSTIEINKGNALNDEMNSLGTSAADNRKYEELKKKKIDYLTEGANILENFISNNPNVKNMDILNQLKSIYSFVGDTVKFKIIKEKIEAIEAGN</sequence>
<evidence type="ECO:0000256" key="3">
    <source>
        <dbReference type="PROSITE-ProRule" id="PRU00339"/>
    </source>
</evidence>
<dbReference type="Pfam" id="PF07719">
    <property type="entry name" value="TPR_2"/>
    <property type="match status" value="1"/>
</dbReference>
<dbReference type="Proteomes" id="UP000295714">
    <property type="component" value="Unassembled WGS sequence"/>
</dbReference>
<dbReference type="PROSITE" id="PS50293">
    <property type="entry name" value="TPR_REGION"/>
    <property type="match status" value="1"/>
</dbReference>
<feature type="signal peptide" evidence="4">
    <location>
        <begin position="1"/>
        <end position="19"/>
    </location>
</feature>
<dbReference type="SMART" id="SM00028">
    <property type="entry name" value="TPR"/>
    <property type="match status" value="4"/>
</dbReference>
<evidence type="ECO:0000256" key="4">
    <source>
        <dbReference type="SAM" id="SignalP"/>
    </source>
</evidence>
<feature type="repeat" description="TPR" evidence="3">
    <location>
        <begin position="295"/>
        <end position="328"/>
    </location>
</feature>
<dbReference type="PROSITE" id="PS50005">
    <property type="entry name" value="TPR"/>
    <property type="match status" value="2"/>
</dbReference>
<dbReference type="PANTHER" id="PTHR44186">
    <property type="match status" value="1"/>
</dbReference>
<name>A0A4R1KW78_9FLAO</name>
<organism evidence="5 6">
    <name type="scientific">Winogradskyella wandonensis</name>
    <dbReference type="NCBI Taxonomy" id="1442586"/>
    <lineage>
        <taxon>Bacteria</taxon>
        <taxon>Pseudomonadati</taxon>
        <taxon>Bacteroidota</taxon>
        <taxon>Flavobacteriia</taxon>
        <taxon>Flavobacteriales</taxon>
        <taxon>Flavobacteriaceae</taxon>
        <taxon>Winogradskyella</taxon>
    </lineage>
</organism>
<dbReference type="InterPro" id="IPR013105">
    <property type="entry name" value="TPR_2"/>
</dbReference>
<accession>A0A4R1KW78</accession>
<protein>
    <submittedName>
        <fullName evidence="5">Tetratricopeptide repeat protein</fullName>
    </submittedName>
</protein>
<dbReference type="InterPro" id="IPR011990">
    <property type="entry name" value="TPR-like_helical_dom_sf"/>
</dbReference>